<accession>A0A642UKV3</accession>
<comment type="caution">
    <text evidence="8">The sequence shown here is derived from an EMBL/GenBank/DDBJ whole genome shotgun (WGS) entry which is preliminary data.</text>
</comment>
<dbReference type="Pfam" id="PF02535">
    <property type="entry name" value="Zip"/>
    <property type="match status" value="2"/>
</dbReference>
<keyword evidence="5" id="KW-0333">Golgi apparatus</keyword>
<keyword evidence="9" id="KW-1185">Reference proteome</keyword>
<keyword evidence="4 7" id="KW-1133">Transmembrane helix</keyword>
<reference evidence="8 9" key="1">
    <citation type="submission" date="2019-07" db="EMBL/GenBank/DDBJ databases">
        <title>Genome assembly of two rare yeast pathogens: Diutina rugosa and Trichomonascus ciferrii.</title>
        <authorList>
            <person name="Mixao V."/>
            <person name="Saus E."/>
            <person name="Hansen A."/>
            <person name="Lass-Flor C."/>
            <person name="Gabaldon T."/>
        </authorList>
    </citation>
    <scope>NUCLEOTIDE SEQUENCE [LARGE SCALE GENOMIC DNA]</scope>
    <source>
        <strain evidence="8 9">CBS 613</strain>
    </source>
</reference>
<evidence type="ECO:0000256" key="1">
    <source>
        <dbReference type="ARBA" id="ARBA00004127"/>
    </source>
</evidence>
<evidence type="ECO:0000256" key="3">
    <source>
        <dbReference type="ARBA" id="ARBA00022692"/>
    </source>
</evidence>
<evidence type="ECO:0008006" key="10">
    <source>
        <dbReference type="Google" id="ProtNLM"/>
    </source>
</evidence>
<feature type="transmembrane region" description="Helical" evidence="7">
    <location>
        <begin position="7"/>
        <end position="26"/>
    </location>
</feature>
<protein>
    <recommendedName>
        <fullName evidence="10">Zinc/iron permease</fullName>
    </recommendedName>
</protein>
<evidence type="ECO:0000256" key="6">
    <source>
        <dbReference type="ARBA" id="ARBA00023136"/>
    </source>
</evidence>
<dbReference type="OMA" id="DDFPSIC"/>
<feature type="transmembrane region" description="Helical" evidence="7">
    <location>
        <begin position="263"/>
        <end position="285"/>
    </location>
</feature>
<name>A0A642UKV3_DIURU</name>
<keyword evidence="6 7" id="KW-0472">Membrane</keyword>
<gene>
    <name evidence="8" type="ORF">DIURU_003347</name>
</gene>
<comment type="subcellular location">
    <subcellularLocation>
        <location evidence="1">Endomembrane system</location>
        <topology evidence="1">Multi-pass membrane protein</topology>
    </subcellularLocation>
    <subcellularLocation>
        <location evidence="2">Golgi apparatus membrane</location>
    </subcellularLocation>
</comment>
<proteinExistence type="predicted"/>
<evidence type="ECO:0000256" key="7">
    <source>
        <dbReference type="SAM" id="Phobius"/>
    </source>
</evidence>
<dbReference type="PANTHER" id="PTHR16133:SF0">
    <property type="entry name" value="ZINC_IRON REGULATED TRANSPORTER-RELATED PROTEIN 102B, ISOFORM E"/>
    <property type="match status" value="1"/>
</dbReference>
<dbReference type="RefSeq" id="XP_034011600.1">
    <property type="nucleotide sequence ID" value="XM_034156099.1"/>
</dbReference>
<keyword evidence="3 7" id="KW-0812">Transmembrane</keyword>
<dbReference type="GO" id="GO:0000139">
    <property type="term" value="C:Golgi membrane"/>
    <property type="evidence" value="ECO:0007669"/>
    <property type="project" value="UniProtKB-SubCell"/>
</dbReference>
<dbReference type="VEuPathDB" id="FungiDB:DIURU_003347"/>
<dbReference type="InterPro" id="IPR003689">
    <property type="entry name" value="ZIP"/>
</dbReference>
<feature type="transmembrane region" description="Helical" evidence="7">
    <location>
        <begin position="71"/>
        <end position="89"/>
    </location>
</feature>
<organism evidence="8 9">
    <name type="scientific">Diutina rugosa</name>
    <name type="common">Yeast</name>
    <name type="synonym">Candida rugosa</name>
    <dbReference type="NCBI Taxonomy" id="5481"/>
    <lineage>
        <taxon>Eukaryota</taxon>
        <taxon>Fungi</taxon>
        <taxon>Dikarya</taxon>
        <taxon>Ascomycota</taxon>
        <taxon>Saccharomycotina</taxon>
        <taxon>Pichiomycetes</taxon>
        <taxon>Debaryomycetaceae</taxon>
        <taxon>Diutina</taxon>
    </lineage>
</organism>
<dbReference type="OrthoDB" id="19859at2759"/>
<dbReference type="InterPro" id="IPR045891">
    <property type="entry name" value="ZIP9"/>
</dbReference>
<feature type="transmembrane region" description="Helical" evidence="7">
    <location>
        <begin position="222"/>
        <end position="243"/>
    </location>
</feature>
<dbReference type="PANTHER" id="PTHR16133">
    <property type="entry name" value="SOLUTE CARRIER FAMILY 39 ZINC TRANSPORTER , MEMBER 9-RELATED"/>
    <property type="match status" value="1"/>
</dbReference>
<evidence type="ECO:0000256" key="4">
    <source>
        <dbReference type="ARBA" id="ARBA00022989"/>
    </source>
</evidence>
<dbReference type="GO" id="GO:0006829">
    <property type="term" value="P:zinc ion transport"/>
    <property type="evidence" value="ECO:0007669"/>
    <property type="project" value="InterPro"/>
</dbReference>
<dbReference type="GO" id="GO:0046873">
    <property type="term" value="F:metal ion transmembrane transporter activity"/>
    <property type="evidence" value="ECO:0007669"/>
    <property type="project" value="InterPro"/>
</dbReference>
<feature type="transmembrane region" description="Helical" evidence="7">
    <location>
        <begin position="160"/>
        <end position="181"/>
    </location>
</feature>
<dbReference type="AlphaFoldDB" id="A0A642UKV3"/>
<evidence type="ECO:0000256" key="2">
    <source>
        <dbReference type="ARBA" id="ARBA00004394"/>
    </source>
</evidence>
<evidence type="ECO:0000313" key="8">
    <source>
        <dbReference type="EMBL" id="KAA8900977.1"/>
    </source>
</evidence>
<dbReference type="GeneID" id="54781998"/>
<feature type="transmembrane region" description="Helical" evidence="7">
    <location>
        <begin position="193"/>
        <end position="213"/>
    </location>
</feature>
<feature type="transmembrane region" description="Helical" evidence="7">
    <location>
        <begin position="38"/>
        <end position="59"/>
    </location>
</feature>
<dbReference type="Proteomes" id="UP000449547">
    <property type="component" value="Unassembled WGS sequence"/>
</dbReference>
<evidence type="ECO:0000256" key="5">
    <source>
        <dbReference type="ARBA" id="ARBA00023034"/>
    </source>
</evidence>
<evidence type="ECO:0000313" key="9">
    <source>
        <dbReference type="Proteomes" id="UP000449547"/>
    </source>
</evidence>
<dbReference type="EMBL" id="SWFT01000105">
    <property type="protein sequence ID" value="KAA8900977.1"/>
    <property type="molecule type" value="Genomic_DNA"/>
</dbReference>
<sequence length="288" mass="30914">MSSFVDLCIVSVVMMVVAIIGGLIPIKLGDKLPGFNYFSYFGMGILIATALVIIIPEGVKTLYEATSPDGPEAWSIGLPLIFGFVIMYLQDNIPMLLEAWNLKSKINYTEVDGSAPGFSIAHGFKSILQSALTLGLLLHGIIDGISLGSSYALSKSHIGLIMFVVIVVHKLPTSFSFTSILLKEGFSPQIAQFHLFLFALTTPLAAITTYLIIKVGAHDSQFVIALLFLFSAGTFLYVIHHVMSNVGHSKSDDLHNSTNTPEQSSALEFLATLGGACLPILVSFLGGD</sequence>